<feature type="transmembrane region" description="Helical" evidence="1">
    <location>
        <begin position="22"/>
        <end position="42"/>
    </location>
</feature>
<keyword evidence="1" id="KW-0812">Transmembrane</keyword>
<evidence type="ECO:0000256" key="1">
    <source>
        <dbReference type="SAM" id="Phobius"/>
    </source>
</evidence>
<sequence length="80" mass="9097">MAHANSHRLSVFVTTPLEANTFNRLTILLATLLISVTVDMTLKSPLWAFFISALENTLTRNLNENYFQKDLDQTVDLNDN</sequence>
<dbReference type="AlphaFoldDB" id="A0A1S1N1H3"/>
<comment type="caution">
    <text evidence="2">The sequence shown here is derived from an EMBL/GenBank/DDBJ whole genome shotgun (WGS) entry which is preliminary data.</text>
</comment>
<keyword evidence="1" id="KW-0472">Membrane</keyword>
<name>A0A1S1N1H3_9GAMM</name>
<evidence type="ECO:0000313" key="2">
    <source>
        <dbReference type="EMBL" id="OHU93140.1"/>
    </source>
</evidence>
<dbReference type="EMBL" id="MKJU01000004">
    <property type="protein sequence ID" value="OHU93140.1"/>
    <property type="molecule type" value="Genomic_DNA"/>
</dbReference>
<keyword evidence="3" id="KW-1185">Reference proteome</keyword>
<dbReference type="Proteomes" id="UP000179786">
    <property type="component" value="Unassembled WGS sequence"/>
</dbReference>
<protein>
    <submittedName>
        <fullName evidence="2">Uncharacterized protein</fullName>
    </submittedName>
</protein>
<accession>A0A1S1N1H3</accession>
<keyword evidence="1" id="KW-1133">Transmembrane helix</keyword>
<reference evidence="2 3" key="1">
    <citation type="submission" date="2016-09" db="EMBL/GenBank/DDBJ databases">
        <title>Pseudoalteromonas amylolytica sp. nov., isolated from the surface seawater.</title>
        <authorList>
            <person name="Wu Y.-H."/>
            <person name="Cheng H."/>
            <person name="Jin X.-B."/>
            <person name="Wang C.-S."/>
            <person name="Xu X.-W."/>
        </authorList>
    </citation>
    <scope>NUCLEOTIDE SEQUENCE [LARGE SCALE GENOMIC DNA]</scope>
    <source>
        <strain evidence="2 3">JW1</strain>
    </source>
</reference>
<proteinExistence type="predicted"/>
<organism evidence="2 3">
    <name type="scientific">Pseudoalteromonas amylolytica</name>
    <dbReference type="NCBI Taxonomy" id="1859457"/>
    <lineage>
        <taxon>Bacteria</taxon>
        <taxon>Pseudomonadati</taxon>
        <taxon>Pseudomonadota</taxon>
        <taxon>Gammaproteobacteria</taxon>
        <taxon>Alteromonadales</taxon>
        <taxon>Pseudoalteromonadaceae</taxon>
        <taxon>Pseudoalteromonas</taxon>
    </lineage>
</organism>
<gene>
    <name evidence="2" type="ORF">BET10_02215</name>
</gene>
<evidence type="ECO:0000313" key="3">
    <source>
        <dbReference type="Proteomes" id="UP000179786"/>
    </source>
</evidence>